<accession>A0A173TWD5</accession>
<dbReference type="InterPro" id="IPR005025">
    <property type="entry name" value="FMN_Rdtase-like_dom"/>
</dbReference>
<organism evidence="4 5">
    <name type="scientific">Eubacterium ramulus</name>
    <dbReference type="NCBI Taxonomy" id="39490"/>
    <lineage>
        <taxon>Bacteria</taxon>
        <taxon>Bacillati</taxon>
        <taxon>Bacillota</taxon>
        <taxon>Clostridia</taxon>
        <taxon>Eubacteriales</taxon>
        <taxon>Eubacteriaceae</taxon>
        <taxon>Eubacterium</taxon>
    </lineage>
</organism>
<dbReference type="PANTHER" id="PTHR43278">
    <property type="entry name" value="NAD(P)H-DEPENDENT FMN-CONTAINING OXIDOREDUCTASE YWQN-RELATED"/>
    <property type="match status" value="1"/>
</dbReference>
<dbReference type="GO" id="GO:0016491">
    <property type="term" value="F:oxidoreductase activity"/>
    <property type="evidence" value="ECO:0007669"/>
    <property type="project" value="InterPro"/>
</dbReference>
<keyword evidence="2" id="KW-0288">FMN</keyword>
<gene>
    <name evidence="4" type="ORF">ERS852448_01685</name>
</gene>
<evidence type="ECO:0000256" key="1">
    <source>
        <dbReference type="ARBA" id="ARBA00022630"/>
    </source>
</evidence>
<evidence type="ECO:0000313" key="5">
    <source>
        <dbReference type="Proteomes" id="UP000095492"/>
    </source>
</evidence>
<keyword evidence="1" id="KW-0285">Flavoprotein</keyword>
<dbReference type="InterPro" id="IPR029039">
    <property type="entry name" value="Flavoprotein-like_sf"/>
</dbReference>
<evidence type="ECO:0000313" key="4">
    <source>
        <dbReference type="EMBL" id="CUN06155.1"/>
    </source>
</evidence>
<dbReference type="Pfam" id="PF03358">
    <property type="entry name" value="FMN_red"/>
    <property type="match status" value="1"/>
</dbReference>
<feature type="domain" description="NADPH-dependent FMN reductase-like" evidence="3">
    <location>
        <begin position="43"/>
        <end position="192"/>
    </location>
</feature>
<reference evidence="4 5" key="1">
    <citation type="submission" date="2015-09" db="EMBL/GenBank/DDBJ databases">
        <authorList>
            <consortium name="Pathogen Informatics"/>
        </authorList>
    </citation>
    <scope>NUCLEOTIDE SEQUENCE [LARGE SCALE GENOMIC DNA]</scope>
    <source>
        <strain evidence="4 5">2789STDY5608891</strain>
    </source>
</reference>
<name>A0A173TWD5_EUBRA</name>
<proteinExistence type="predicted"/>
<evidence type="ECO:0000259" key="3">
    <source>
        <dbReference type="Pfam" id="PF03358"/>
    </source>
</evidence>
<dbReference type="InterPro" id="IPR051796">
    <property type="entry name" value="ISF_SsuE-like"/>
</dbReference>
<dbReference type="Gene3D" id="3.40.50.360">
    <property type="match status" value="1"/>
</dbReference>
<dbReference type="SUPFAM" id="SSF52218">
    <property type="entry name" value="Flavoproteins"/>
    <property type="match status" value="1"/>
</dbReference>
<dbReference type="EMBL" id="CYYA01000010">
    <property type="protein sequence ID" value="CUN06155.1"/>
    <property type="molecule type" value="Genomic_DNA"/>
</dbReference>
<evidence type="ECO:0000256" key="2">
    <source>
        <dbReference type="ARBA" id="ARBA00022643"/>
    </source>
</evidence>
<dbReference type="STRING" id="39490.ERS852448_01685"/>
<dbReference type="PANTHER" id="PTHR43278:SF4">
    <property type="entry name" value="NAD(P)H-DEPENDENT FMN-CONTAINING OXIDOREDUCTASE YWQN-RELATED"/>
    <property type="match status" value="1"/>
</dbReference>
<dbReference type="AlphaFoldDB" id="A0A173TWD5"/>
<protein>
    <submittedName>
        <fullName evidence="4">Cd1</fullName>
    </submittedName>
</protein>
<sequence>MSMDGKHRSFQEQVEKQPDYRYDVRNEIIINNDTMIFEEEYNVKVLMLNGSAKANGNTYASLLEVGRQLEKEGIEYEIFQMGGEPVRDCLGCGQCTENGCVFADDKVNEFVAKAKEADGFVFGTPVYYAHPSGRVMSFLDRAFYSSGSAAFAFKPGASVAVARRGGTTASFDAMNKYFGICQMPVAGSTYWNQVHGAVPGEACQDEEGMQTMRNLARNLAWMMKCFAAGKAAGVELPQTERDYKTNFIR</sequence>
<dbReference type="Proteomes" id="UP000095492">
    <property type="component" value="Unassembled WGS sequence"/>
</dbReference>